<evidence type="ECO:0000256" key="11">
    <source>
        <dbReference type="ARBA" id="ARBA00047630"/>
    </source>
</evidence>
<comment type="pathway">
    <text evidence="13">Cofactor biosynthesis; pyridoxine 5'-phosphate biosynthesis; pyridoxine 5'-phosphate from D-erythrose 4-phosphate: step 3/5.</text>
</comment>
<keyword evidence="16" id="KW-1185">Reference proteome</keyword>
<comment type="subcellular location">
    <subcellularLocation>
        <location evidence="13">Cytoplasm</location>
    </subcellularLocation>
</comment>
<dbReference type="GO" id="GO:0006564">
    <property type="term" value="P:L-serine biosynthetic process"/>
    <property type="evidence" value="ECO:0007669"/>
    <property type="project" value="UniProtKB-UniRule"/>
</dbReference>
<dbReference type="EMBL" id="SMFZ01000001">
    <property type="protein sequence ID" value="TCK26932.1"/>
    <property type="molecule type" value="Genomic_DNA"/>
</dbReference>
<sequence length="388" mass="40663">MASSGRAERLDAVTSPTDLKIPSDLLPSDGRFGCGPSKVRPEQLAALAATGTSVMGTSHRQKPVKNIVGRVRAGLRELFSLPDGYQVVLGNGGSTAFWDAAAFGLVRERSLHLTYGEFSAKFAETTKGAPFLAEPVVVSADPGGAPEPTTDPSVDAIAWAHNETSTGVAVPVTRPSGGGDDQLVLIDATSGAGGLPVDVTQADAYYFAPQKGFASDGGLFVALMSPAALARVEELDASDRWIPPFLSLATAVDNSGKDQTYNTPSLATLFLLAEQIDWMNGLGGLEGCVARTRDSSERLYGWADKSAFATPFVTDPALRSLVVGTIDFDDAVDASAVATALRANGVVDTEPYRKLGRNQLRIGMFPAVEPDDVSALTACVDWVVEQLG</sequence>
<dbReference type="AlphaFoldDB" id="A0A4R1I9J5"/>
<keyword evidence="5 13" id="KW-0032">Aminotransferase</keyword>
<dbReference type="HAMAP" id="MF_00160">
    <property type="entry name" value="SerC_aminotrans_5"/>
    <property type="match status" value="1"/>
</dbReference>
<dbReference type="InterPro" id="IPR015421">
    <property type="entry name" value="PyrdxlP-dep_Trfase_major"/>
</dbReference>
<evidence type="ECO:0000256" key="7">
    <source>
        <dbReference type="ARBA" id="ARBA00022679"/>
    </source>
</evidence>
<comment type="caution">
    <text evidence="13">Lacks conserved residue(s) required for the propagation of feature annotation.</text>
</comment>
<comment type="subunit">
    <text evidence="13">Homodimer.</text>
</comment>
<dbReference type="GO" id="GO:0004760">
    <property type="term" value="F:L-serine-pyruvate transaminase activity"/>
    <property type="evidence" value="ECO:0007669"/>
    <property type="project" value="TreeGrafter"/>
</dbReference>
<dbReference type="Gene3D" id="3.90.1150.10">
    <property type="entry name" value="Aspartate Aminotransferase, domain 1"/>
    <property type="match status" value="1"/>
</dbReference>
<dbReference type="EC" id="2.6.1.52" evidence="13"/>
<comment type="caution">
    <text evidence="15">The sequence shown here is derived from an EMBL/GenBank/DDBJ whole genome shotgun (WGS) entry which is preliminary data.</text>
</comment>
<dbReference type="PIRSF" id="PIRSF000525">
    <property type="entry name" value="SerC"/>
    <property type="match status" value="1"/>
</dbReference>
<feature type="binding site" evidence="13">
    <location>
        <position position="210"/>
    </location>
    <ligand>
        <name>pyridoxal 5'-phosphate</name>
        <dbReference type="ChEBI" id="CHEBI:597326"/>
    </ligand>
</feature>
<comment type="cofactor">
    <cofactor evidence="13">
        <name>pyridoxal 5'-phosphate</name>
        <dbReference type="ChEBI" id="CHEBI:597326"/>
    </cofactor>
    <text evidence="13">Binds 1 pyridoxal phosphate per subunit.</text>
</comment>
<dbReference type="Pfam" id="PF00266">
    <property type="entry name" value="Aminotran_5"/>
    <property type="match status" value="1"/>
</dbReference>
<keyword evidence="6 13" id="KW-0028">Amino-acid biosynthesis</keyword>
<dbReference type="InterPro" id="IPR022278">
    <property type="entry name" value="Pser_aminoTfrase"/>
</dbReference>
<dbReference type="GO" id="GO:0008453">
    <property type="term" value="F:alanine-glyoxylate transaminase activity"/>
    <property type="evidence" value="ECO:0007669"/>
    <property type="project" value="TreeGrafter"/>
</dbReference>
<proteinExistence type="inferred from homology"/>
<evidence type="ECO:0000256" key="5">
    <source>
        <dbReference type="ARBA" id="ARBA00022576"/>
    </source>
</evidence>
<dbReference type="InterPro" id="IPR015424">
    <property type="entry name" value="PyrdxlP-dep_Trfase"/>
</dbReference>
<keyword evidence="9 13" id="KW-0664">Pyridoxine biosynthesis</keyword>
<feature type="domain" description="Aminotransferase class V" evidence="14">
    <location>
        <begin position="49"/>
        <end position="346"/>
    </location>
</feature>
<gene>
    <name evidence="13" type="primary">serC</name>
    <name evidence="15" type="ORF">EV378_2778</name>
</gene>
<evidence type="ECO:0000259" key="14">
    <source>
        <dbReference type="Pfam" id="PF00266"/>
    </source>
</evidence>
<evidence type="ECO:0000256" key="4">
    <source>
        <dbReference type="ARBA" id="ARBA00022490"/>
    </source>
</evidence>
<dbReference type="SUPFAM" id="SSF53383">
    <property type="entry name" value="PLP-dependent transferases"/>
    <property type="match status" value="1"/>
</dbReference>
<evidence type="ECO:0000256" key="9">
    <source>
        <dbReference type="ARBA" id="ARBA00023096"/>
    </source>
</evidence>
<evidence type="ECO:0000256" key="13">
    <source>
        <dbReference type="HAMAP-Rule" id="MF_00160"/>
    </source>
</evidence>
<dbReference type="GO" id="GO:0019265">
    <property type="term" value="P:glycine biosynthetic process, by transamination of glyoxylate"/>
    <property type="evidence" value="ECO:0007669"/>
    <property type="project" value="TreeGrafter"/>
</dbReference>
<organism evidence="15 16">
    <name type="scientific">Pseudonocardia endophytica</name>
    <dbReference type="NCBI Taxonomy" id="401976"/>
    <lineage>
        <taxon>Bacteria</taxon>
        <taxon>Bacillati</taxon>
        <taxon>Actinomycetota</taxon>
        <taxon>Actinomycetes</taxon>
        <taxon>Pseudonocardiales</taxon>
        <taxon>Pseudonocardiaceae</taxon>
        <taxon>Pseudonocardia</taxon>
    </lineage>
</organism>
<evidence type="ECO:0000313" key="16">
    <source>
        <dbReference type="Proteomes" id="UP000295560"/>
    </source>
</evidence>
<dbReference type="Proteomes" id="UP000295560">
    <property type="component" value="Unassembled WGS sequence"/>
</dbReference>
<comment type="catalytic activity">
    <reaction evidence="12 13">
        <text>O-phospho-L-serine + 2-oxoglutarate = 3-phosphooxypyruvate + L-glutamate</text>
        <dbReference type="Rhea" id="RHEA:14329"/>
        <dbReference type="ChEBI" id="CHEBI:16810"/>
        <dbReference type="ChEBI" id="CHEBI:18110"/>
        <dbReference type="ChEBI" id="CHEBI:29985"/>
        <dbReference type="ChEBI" id="CHEBI:57524"/>
        <dbReference type="EC" id="2.6.1.52"/>
    </reaction>
</comment>
<comment type="pathway">
    <text evidence="2 13">Amino-acid biosynthesis; L-serine biosynthesis; L-serine from 3-phospho-D-glycerate: step 2/3.</text>
</comment>
<feature type="binding site" evidence="13">
    <location>
        <position position="60"/>
    </location>
    <ligand>
        <name>L-glutamate</name>
        <dbReference type="ChEBI" id="CHEBI:29985"/>
    </ligand>
</feature>
<reference evidence="15 16" key="1">
    <citation type="submission" date="2019-03" db="EMBL/GenBank/DDBJ databases">
        <title>Sequencing the genomes of 1000 actinobacteria strains.</title>
        <authorList>
            <person name="Klenk H.-P."/>
        </authorList>
    </citation>
    <scope>NUCLEOTIDE SEQUENCE [LARGE SCALE GENOMIC DNA]</scope>
    <source>
        <strain evidence="15 16">DSM 44969</strain>
    </source>
</reference>
<evidence type="ECO:0000256" key="2">
    <source>
        <dbReference type="ARBA" id="ARBA00005099"/>
    </source>
</evidence>
<dbReference type="Gene3D" id="3.40.640.10">
    <property type="entry name" value="Type I PLP-dependent aspartate aminotransferase-like (Major domain)"/>
    <property type="match status" value="1"/>
</dbReference>
<accession>A0A4R1I9J5</accession>
<evidence type="ECO:0000256" key="6">
    <source>
        <dbReference type="ARBA" id="ARBA00022605"/>
    </source>
</evidence>
<dbReference type="GO" id="GO:0005737">
    <property type="term" value="C:cytoplasm"/>
    <property type="evidence" value="ECO:0007669"/>
    <property type="project" value="UniProtKB-SubCell"/>
</dbReference>
<feature type="binding site" evidence="13">
    <location>
        <position position="187"/>
    </location>
    <ligand>
        <name>pyridoxal 5'-phosphate</name>
        <dbReference type="ChEBI" id="CHEBI:597326"/>
    </ligand>
</feature>
<dbReference type="PANTHER" id="PTHR21152">
    <property type="entry name" value="AMINOTRANSFERASE CLASS V"/>
    <property type="match status" value="1"/>
</dbReference>
<feature type="modified residue" description="N6-(pyridoxal phosphate)lysine" evidence="13">
    <location>
        <position position="211"/>
    </location>
</feature>
<keyword evidence="7 13" id="KW-0808">Transferase</keyword>
<keyword evidence="4 13" id="KW-0963">Cytoplasm</keyword>
<keyword evidence="8 13" id="KW-0663">Pyridoxal phosphate</keyword>
<evidence type="ECO:0000256" key="12">
    <source>
        <dbReference type="ARBA" id="ARBA00049007"/>
    </source>
</evidence>
<comment type="catalytic activity">
    <reaction evidence="11 13">
        <text>4-(phosphooxy)-L-threonine + 2-oxoglutarate = (R)-3-hydroxy-2-oxo-4-phosphooxybutanoate + L-glutamate</text>
        <dbReference type="Rhea" id="RHEA:16573"/>
        <dbReference type="ChEBI" id="CHEBI:16810"/>
        <dbReference type="ChEBI" id="CHEBI:29985"/>
        <dbReference type="ChEBI" id="CHEBI:58452"/>
        <dbReference type="ChEBI" id="CHEBI:58538"/>
        <dbReference type="EC" id="2.6.1.52"/>
    </reaction>
</comment>
<evidence type="ECO:0000256" key="1">
    <source>
        <dbReference type="ARBA" id="ARBA00003483"/>
    </source>
</evidence>
<dbReference type="NCBIfam" id="TIGR01366">
    <property type="entry name" value="serC_3"/>
    <property type="match status" value="1"/>
</dbReference>
<feature type="binding site" evidence="13">
    <location>
        <position position="118"/>
    </location>
    <ligand>
        <name>pyridoxal 5'-phosphate</name>
        <dbReference type="ChEBI" id="CHEBI:597326"/>
    </ligand>
</feature>
<dbReference type="GO" id="GO:0004648">
    <property type="term" value="F:O-phospho-L-serine:2-oxoglutarate aminotransferase activity"/>
    <property type="evidence" value="ECO:0007669"/>
    <property type="project" value="UniProtKB-UniRule"/>
</dbReference>
<evidence type="ECO:0000256" key="10">
    <source>
        <dbReference type="ARBA" id="ARBA00023299"/>
    </source>
</evidence>
<comment type="similarity">
    <text evidence="3 13">Belongs to the class-V pyridoxal-phosphate-dependent aminotransferase family. SerC subfamily.</text>
</comment>
<dbReference type="UniPathway" id="UPA00135">
    <property type="reaction ID" value="UER00197"/>
</dbReference>
<keyword evidence="10 13" id="KW-0718">Serine biosynthesis</keyword>
<dbReference type="InterPro" id="IPR000192">
    <property type="entry name" value="Aminotrans_V_dom"/>
</dbReference>
<dbReference type="UniPathway" id="UPA00244">
    <property type="reaction ID" value="UER00311"/>
</dbReference>
<name>A0A4R1I9J5_PSEEN</name>
<evidence type="ECO:0000256" key="3">
    <source>
        <dbReference type="ARBA" id="ARBA00006904"/>
    </source>
</evidence>
<feature type="binding site" evidence="13">
    <location>
        <position position="164"/>
    </location>
    <ligand>
        <name>pyridoxal 5'-phosphate</name>
        <dbReference type="ChEBI" id="CHEBI:597326"/>
    </ligand>
</feature>
<feature type="binding site" evidence="13">
    <location>
        <begin position="262"/>
        <end position="263"/>
    </location>
    <ligand>
        <name>pyridoxal 5'-phosphate</name>
        <dbReference type="ChEBI" id="CHEBI:597326"/>
    </ligand>
</feature>
<evidence type="ECO:0000313" key="15">
    <source>
        <dbReference type="EMBL" id="TCK26932.1"/>
    </source>
</evidence>
<dbReference type="GO" id="GO:0008615">
    <property type="term" value="P:pyridoxine biosynthetic process"/>
    <property type="evidence" value="ECO:0007669"/>
    <property type="project" value="UniProtKB-UniRule"/>
</dbReference>
<dbReference type="PANTHER" id="PTHR21152:SF40">
    <property type="entry name" value="ALANINE--GLYOXYLATE AMINOTRANSFERASE"/>
    <property type="match status" value="1"/>
</dbReference>
<dbReference type="InterPro" id="IPR015422">
    <property type="entry name" value="PyrdxlP-dep_Trfase_small"/>
</dbReference>
<comment type="function">
    <text evidence="1 13">Catalyzes the reversible conversion of 3-phosphohydroxypyruvate to phosphoserine and of 3-hydroxy-2-oxo-4-phosphonooxybutanoate to phosphohydroxythreonine.</text>
</comment>
<dbReference type="GO" id="GO:0030170">
    <property type="term" value="F:pyridoxal phosphate binding"/>
    <property type="evidence" value="ECO:0007669"/>
    <property type="project" value="UniProtKB-UniRule"/>
</dbReference>
<evidence type="ECO:0000256" key="8">
    <source>
        <dbReference type="ARBA" id="ARBA00022898"/>
    </source>
</evidence>
<protein>
    <recommendedName>
        <fullName evidence="13">Phosphoserine aminotransferase</fullName>
        <ecNumber evidence="13">2.6.1.52</ecNumber>
    </recommendedName>
    <alternativeName>
        <fullName evidence="13">Phosphohydroxythreonine aminotransferase</fullName>
        <shortName evidence="13">PSAT</shortName>
    </alternativeName>
</protein>
<dbReference type="InterPro" id="IPR006272">
    <property type="entry name" value="Pser_aminoTfrase_mycobac"/>
</dbReference>